<evidence type="ECO:0000256" key="7">
    <source>
        <dbReference type="ARBA" id="ARBA00023015"/>
    </source>
</evidence>
<dbReference type="Gene3D" id="3.30.40.10">
    <property type="entry name" value="Zinc/RING finger domain, C3HC4 (zinc finger)"/>
    <property type="match status" value="1"/>
</dbReference>
<feature type="compositionally biased region" description="Low complexity" evidence="10">
    <location>
        <begin position="286"/>
        <end position="298"/>
    </location>
</feature>
<dbReference type="EMBL" id="VZSC01009458">
    <property type="protein sequence ID" value="NWX45632.1"/>
    <property type="molecule type" value="Genomic_DNA"/>
</dbReference>
<protein>
    <recommendedName>
        <fullName evidence="2">RING-type E3 ubiquitin transferase</fullName>
        <ecNumber evidence="2">2.3.2.27</ecNumber>
    </recommendedName>
</protein>
<keyword evidence="6" id="KW-0862">Zinc</keyword>
<evidence type="ECO:0000256" key="6">
    <source>
        <dbReference type="ARBA" id="ARBA00022833"/>
    </source>
</evidence>
<keyword evidence="3" id="KW-0808">Transferase</keyword>
<sequence>QATETEPICPICRDAHNDIAFVLPCQHQFCLGCIVRWEKKSSNCPLCRKVMEKIKFSDRKYDCIEYVLRPSTQSSVASSQARRAPGRLATSSPLSQVASPPSSLQPVPFLDEQRAARTEARATVGGLQPEVWAALFQRHQHLLNPVLPWLRQQLGPVYEDQWWMAMAVERVIVYSLCCYGLDREAVVEQVEPILGEHGAPLVHGFIDVILQQCSEEAQRLQRSYAAGEEDDAPAGTPSPSASQGETLAPHLASSSSSAGSEVQDEAGTSDAILHRGPGCPLSARIPAEQEQPQEEPGQAVAARCSAQSCSCRCSTPRRGRNCSTRRRQRSRRRRAPSTKDSPLPCKKPPHQRH</sequence>
<evidence type="ECO:0000256" key="1">
    <source>
        <dbReference type="ARBA" id="ARBA00000900"/>
    </source>
</evidence>
<evidence type="ECO:0000313" key="12">
    <source>
        <dbReference type="EMBL" id="NWX45632.1"/>
    </source>
</evidence>
<dbReference type="InterPro" id="IPR017907">
    <property type="entry name" value="Znf_RING_CS"/>
</dbReference>
<evidence type="ECO:0000256" key="10">
    <source>
        <dbReference type="SAM" id="MobiDB-lite"/>
    </source>
</evidence>
<dbReference type="InterPro" id="IPR001841">
    <property type="entry name" value="Znf_RING"/>
</dbReference>
<dbReference type="SUPFAM" id="SSF57850">
    <property type="entry name" value="RING/U-box"/>
    <property type="match status" value="1"/>
</dbReference>
<keyword evidence="7" id="KW-0805">Transcription regulation</keyword>
<name>A0A7K6WE90_STECA</name>
<reference evidence="12 13" key="1">
    <citation type="submission" date="2019-09" db="EMBL/GenBank/DDBJ databases">
        <title>Bird 10,000 Genomes (B10K) Project - Family phase.</title>
        <authorList>
            <person name="Zhang G."/>
        </authorList>
    </citation>
    <scope>NUCLEOTIDE SEQUENCE [LARGE SCALE GENOMIC DNA]</scope>
    <source>
        <strain evidence="12">OUT-0004</strain>
    </source>
</reference>
<feature type="compositionally biased region" description="Polar residues" evidence="10">
    <location>
        <begin position="89"/>
        <end position="105"/>
    </location>
</feature>
<evidence type="ECO:0000256" key="4">
    <source>
        <dbReference type="ARBA" id="ARBA00022723"/>
    </source>
</evidence>
<keyword evidence="4" id="KW-0479">Metal-binding</keyword>
<dbReference type="GO" id="GO:0006513">
    <property type="term" value="P:protein monoubiquitination"/>
    <property type="evidence" value="ECO:0007669"/>
    <property type="project" value="TreeGrafter"/>
</dbReference>
<keyword evidence="8" id="KW-0804">Transcription</keyword>
<dbReference type="PANTHER" id="PTHR46077:SF1">
    <property type="entry name" value="TOP1 BINDING ARGININE_SERINE RICH PROTEIN, E3 UBIQUITIN LIGASE"/>
    <property type="match status" value="1"/>
</dbReference>
<dbReference type="Proteomes" id="UP000516988">
    <property type="component" value="Unassembled WGS sequence"/>
</dbReference>
<evidence type="ECO:0000256" key="3">
    <source>
        <dbReference type="ARBA" id="ARBA00022679"/>
    </source>
</evidence>
<feature type="non-terminal residue" evidence="12">
    <location>
        <position position="1"/>
    </location>
</feature>
<dbReference type="GO" id="GO:0000209">
    <property type="term" value="P:protein polyubiquitination"/>
    <property type="evidence" value="ECO:0007669"/>
    <property type="project" value="TreeGrafter"/>
</dbReference>
<dbReference type="PROSITE" id="PS00518">
    <property type="entry name" value="ZF_RING_1"/>
    <property type="match status" value="1"/>
</dbReference>
<feature type="domain" description="RING-type" evidence="11">
    <location>
        <begin position="9"/>
        <end position="48"/>
    </location>
</feature>
<comment type="caution">
    <text evidence="12">The sequence shown here is derived from an EMBL/GenBank/DDBJ whole genome shotgun (WGS) entry which is preliminary data.</text>
</comment>
<feature type="region of interest" description="Disordered" evidence="10">
    <location>
        <begin position="220"/>
        <end position="298"/>
    </location>
</feature>
<dbReference type="Pfam" id="PF13920">
    <property type="entry name" value="zf-C3HC4_3"/>
    <property type="match status" value="1"/>
</dbReference>
<evidence type="ECO:0000256" key="2">
    <source>
        <dbReference type="ARBA" id="ARBA00012483"/>
    </source>
</evidence>
<dbReference type="GO" id="GO:0008270">
    <property type="term" value="F:zinc ion binding"/>
    <property type="evidence" value="ECO:0007669"/>
    <property type="project" value="UniProtKB-KW"/>
</dbReference>
<feature type="region of interest" description="Disordered" evidence="10">
    <location>
        <begin position="310"/>
        <end position="353"/>
    </location>
</feature>
<dbReference type="PROSITE" id="PS50089">
    <property type="entry name" value="ZF_RING_2"/>
    <property type="match status" value="1"/>
</dbReference>
<evidence type="ECO:0000256" key="8">
    <source>
        <dbReference type="ARBA" id="ARBA00023163"/>
    </source>
</evidence>
<dbReference type="AlphaFoldDB" id="A0A7K6WE90"/>
<evidence type="ECO:0000313" key="13">
    <source>
        <dbReference type="Proteomes" id="UP000516988"/>
    </source>
</evidence>
<organism evidence="12 13">
    <name type="scientific">Steatornis caripensis</name>
    <name type="common">Oilbird</name>
    <dbReference type="NCBI Taxonomy" id="48435"/>
    <lineage>
        <taxon>Eukaryota</taxon>
        <taxon>Metazoa</taxon>
        <taxon>Chordata</taxon>
        <taxon>Craniata</taxon>
        <taxon>Vertebrata</taxon>
        <taxon>Euteleostomi</taxon>
        <taxon>Archelosauria</taxon>
        <taxon>Archosauria</taxon>
        <taxon>Dinosauria</taxon>
        <taxon>Saurischia</taxon>
        <taxon>Theropoda</taxon>
        <taxon>Coelurosauria</taxon>
        <taxon>Aves</taxon>
        <taxon>Neognathae</taxon>
        <taxon>Neoaves</taxon>
        <taxon>Strisores</taxon>
        <taxon>Caprimulgiformes</taxon>
        <taxon>Steatornithidae</taxon>
        <taxon>Steatornis</taxon>
    </lineage>
</organism>
<evidence type="ECO:0000256" key="9">
    <source>
        <dbReference type="PROSITE-ProRule" id="PRU00175"/>
    </source>
</evidence>
<keyword evidence="12" id="KW-0436">Ligase</keyword>
<dbReference type="GO" id="GO:0061630">
    <property type="term" value="F:ubiquitin protein ligase activity"/>
    <property type="evidence" value="ECO:0007669"/>
    <property type="project" value="UniProtKB-EC"/>
</dbReference>
<comment type="catalytic activity">
    <reaction evidence="1">
        <text>S-ubiquitinyl-[E2 ubiquitin-conjugating enzyme]-L-cysteine + [acceptor protein]-L-lysine = [E2 ubiquitin-conjugating enzyme]-L-cysteine + N(6)-ubiquitinyl-[acceptor protein]-L-lysine.</text>
        <dbReference type="EC" id="2.3.2.27"/>
    </reaction>
</comment>
<feature type="non-terminal residue" evidence="12">
    <location>
        <position position="353"/>
    </location>
</feature>
<evidence type="ECO:0000256" key="5">
    <source>
        <dbReference type="ARBA" id="ARBA00022771"/>
    </source>
</evidence>
<gene>
    <name evidence="12" type="primary">Topors_1</name>
    <name evidence="12" type="ORF">STECAR_R10328</name>
</gene>
<dbReference type="SMART" id="SM00184">
    <property type="entry name" value="RING"/>
    <property type="match status" value="1"/>
</dbReference>
<dbReference type="OrthoDB" id="21204at2759"/>
<feature type="compositionally biased region" description="Basic residues" evidence="10">
    <location>
        <begin position="315"/>
        <end position="336"/>
    </location>
</feature>
<dbReference type="GO" id="GO:0016874">
    <property type="term" value="F:ligase activity"/>
    <property type="evidence" value="ECO:0007669"/>
    <property type="project" value="UniProtKB-KW"/>
</dbReference>
<evidence type="ECO:0000259" key="11">
    <source>
        <dbReference type="PROSITE" id="PS50089"/>
    </source>
</evidence>
<feature type="region of interest" description="Disordered" evidence="10">
    <location>
        <begin position="88"/>
        <end position="107"/>
    </location>
</feature>
<dbReference type="InterPro" id="IPR013083">
    <property type="entry name" value="Znf_RING/FYVE/PHD"/>
</dbReference>
<proteinExistence type="predicted"/>
<dbReference type="EC" id="2.3.2.27" evidence="2"/>
<keyword evidence="5 9" id="KW-0863">Zinc-finger</keyword>
<accession>A0A7K6WE90</accession>
<dbReference type="PANTHER" id="PTHR46077">
    <property type="entry name" value="E3 UBIQUITIN-PROTEIN LIGASE TOPORS"/>
    <property type="match status" value="1"/>
</dbReference>
<keyword evidence="13" id="KW-1185">Reference proteome</keyword>